<feature type="region of interest" description="Disordered" evidence="1">
    <location>
        <begin position="213"/>
        <end position="253"/>
    </location>
</feature>
<sequence>MDGKIDLSSIITPIVVTMMGWEVGMGWQGTLQNVGEPVGGTRPVCGSRTVEKKVRLSRSLTLPLFNLPGSGGAFSKTPPPDNACFKASSNNFLYESKLAASTTPVSSSPKILLTADDNTFDYRRKSSGGSSIFAAGSSVVGPSEPHIYEFDEKRSSGDGSVVIRRDKTNKPIPRSSSIDSMVDAVWSEFPPSAPGSARNSVSTQLPSNLNIFLGSTRRESMLSPSSNRRSKQQRGISATMSELTKPVDDPGWV</sequence>
<accession>A0A182JDU4</accession>
<dbReference type="STRING" id="41427.A0A182JDU4"/>
<evidence type="ECO:0000313" key="2">
    <source>
        <dbReference type="EnsemblMetazoa" id="AATE016209-PA.1"/>
    </source>
</evidence>
<reference evidence="2" key="1">
    <citation type="submission" date="2022-08" db="UniProtKB">
        <authorList>
            <consortium name="EnsemblMetazoa"/>
        </authorList>
    </citation>
    <scope>IDENTIFICATION</scope>
    <source>
        <strain evidence="2">EBRO</strain>
    </source>
</reference>
<organism evidence="2">
    <name type="scientific">Anopheles atroparvus</name>
    <name type="common">European mosquito</name>
    <dbReference type="NCBI Taxonomy" id="41427"/>
    <lineage>
        <taxon>Eukaryota</taxon>
        <taxon>Metazoa</taxon>
        <taxon>Ecdysozoa</taxon>
        <taxon>Arthropoda</taxon>
        <taxon>Hexapoda</taxon>
        <taxon>Insecta</taxon>
        <taxon>Pterygota</taxon>
        <taxon>Neoptera</taxon>
        <taxon>Endopterygota</taxon>
        <taxon>Diptera</taxon>
        <taxon>Nematocera</taxon>
        <taxon>Culicoidea</taxon>
        <taxon>Culicidae</taxon>
        <taxon>Anophelinae</taxon>
        <taxon>Anopheles</taxon>
    </lineage>
</organism>
<dbReference type="AlphaFoldDB" id="A0A182JDU4"/>
<dbReference type="VEuPathDB" id="VectorBase:AATE016209"/>
<proteinExistence type="predicted"/>
<dbReference type="EnsemblMetazoa" id="AATE016209-RA">
    <property type="protein sequence ID" value="AATE016209-PA.1"/>
    <property type="gene ID" value="AATE016209"/>
</dbReference>
<evidence type="ECO:0000256" key="1">
    <source>
        <dbReference type="SAM" id="MobiDB-lite"/>
    </source>
</evidence>
<protein>
    <submittedName>
        <fullName evidence="2">Uncharacterized protein</fullName>
    </submittedName>
</protein>
<name>A0A182JDU4_ANOAO</name>
<feature type="compositionally biased region" description="Polar residues" evidence="1">
    <location>
        <begin position="222"/>
        <end position="242"/>
    </location>
</feature>